<evidence type="ECO:0000313" key="2">
    <source>
        <dbReference type="Proteomes" id="UP000182888"/>
    </source>
</evidence>
<dbReference type="InterPro" id="IPR006427">
    <property type="entry name" value="Portal_HK97"/>
</dbReference>
<gene>
    <name evidence="1" type="ORF">MPL1032_10254</name>
</gene>
<proteinExistence type="predicted"/>
<name>A0A0K2VMR2_MESPL</name>
<dbReference type="Proteomes" id="UP000182888">
    <property type="component" value="Unassembled WGS sequence"/>
</dbReference>
<dbReference type="Pfam" id="PF04860">
    <property type="entry name" value="Phage_portal"/>
    <property type="match status" value="1"/>
</dbReference>
<evidence type="ECO:0000313" key="1">
    <source>
        <dbReference type="EMBL" id="CDX49212.1"/>
    </source>
</evidence>
<sequence length="408" mass="44886">MKLLRKMADVVVRALSVRQPDGWYPAGQIGDAGEPVTGSNALALSAVWGCVNLLAGTISSLPLMVYRTLADGTREVARDHPLYRLLHDSPNFDQTAVDFWDFMASSIELWGNAYARQLRGSTALSALVPVRPDLVSVRRLTNGTLEYRWSYEGRAYVETDQTMLHIRGPGGDPLGGMSTLHFGRHAFSLARATDKAAGKTFANGLRPSGGLKFAAWLSKDQRDIARSEIADKIGAENAGKPIILEGGTDWVNFSLKPEDAQMLESRAFSVEEICRFFGVPPVMIGHTSKTTSWPTGVEQQGLILQKFTLRRRLKRIEQALEKQLLTPQDRADGISIEFNLEGLLRADSAGRSAFYKDMTSIGAMTINEVRMRENMPKVEGGDVPRMQMQNIPITANPADQQNLIGGPK</sequence>
<accession>A0A0K2VMR2</accession>
<dbReference type="EMBL" id="CCND01000001">
    <property type="protein sequence ID" value="CDX49212.1"/>
    <property type="molecule type" value="Genomic_DNA"/>
</dbReference>
<reference evidence="2" key="1">
    <citation type="submission" date="2014-08" db="EMBL/GenBank/DDBJ databases">
        <authorList>
            <person name="Edwards T."/>
        </authorList>
    </citation>
    <scope>NUCLEOTIDE SEQUENCE [LARGE SCALE GENOMIC DNA]</scope>
</reference>
<dbReference type="NCBIfam" id="TIGR01537">
    <property type="entry name" value="portal_HK97"/>
    <property type="match status" value="1"/>
</dbReference>
<protein>
    <submittedName>
        <fullName evidence="1">Portal protein GP3</fullName>
    </submittedName>
</protein>
<dbReference type="AlphaFoldDB" id="A0A0K2VMR2"/>
<dbReference type="InterPro" id="IPR006944">
    <property type="entry name" value="Phage/GTA_portal"/>
</dbReference>
<organism evidence="1 2">
    <name type="scientific">Mesorhizobium plurifarium</name>
    <dbReference type="NCBI Taxonomy" id="69974"/>
    <lineage>
        <taxon>Bacteria</taxon>
        <taxon>Pseudomonadati</taxon>
        <taxon>Pseudomonadota</taxon>
        <taxon>Alphaproteobacteria</taxon>
        <taxon>Hyphomicrobiales</taxon>
        <taxon>Phyllobacteriaceae</taxon>
        <taxon>Mesorhizobium</taxon>
    </lineage>
</organism>